<proteinExistence type="predicted"/>
<organism evidence="1">
    <name type="scientific">marine sediment metagenome</name>
    <dbReference type="NCBI Taxonomy" id="412755"/>
    <lineage>
        <taxon>unclassified sequences</taxon>
        <taxon>metagenomes</taxon>
        <taxon>ecological metagenomes</taxon>
    </lineage>
</organism>
<accession>A0A0F9BNG5</accession>
<evidence type="ECO:0000313" key="1">
    <source>
        <dbReference type="EMBL" id="KKL23405.1"/>
    </source>
</evidence>
<dbReference type="EMBL" id="LAZR01036989">
    <property type="protein sequence ID" value="KKL23405.1"/>
    <property type="molecule type" value="Genomic_DNA"/>
</dbReference>
<sequence>SVVDFLGYRIEHGYKTSASKAYPVNVSRYMAIATGSSGLCGHTHHFSTYAWTDASGSHSYIENGCLCRFDLEYAPFPNWQQAFCYGVVKNNKVHLVPIQIYPDGFRAEGEFYPRK</sequence>
<gene>
    <name evidence="1" type="ORF">LCGC14_2425750</name>
</gene>
<dbReference type="AlphaFoldDB" id="A0A0F9BNG5"/>
<feature type="non-terminal residue" evidence="1">
    <location>
        <position position="1"/>
    </location>
</feature>
<reference evidence="1" key="1">
    <citation type="journal article" date="2015" name="Nature">
        <title>Complex archaea that bridge the gap between prokaryotes and eukaryotes.</title>
        <authorList>
            <person name="Spang A."/>
            <person name="Saw J.H."/>
            <person name="Jorgensen S.L."/>
            <person name="Zaremba-Niedzwiedzka K."/>
            <person name="Martijn J."/>
            <person name="Lind A.E."/>
            <person name="van Eijk R."/>
            <person name="Schleper C."/>
            <person name="Guy L."/>
            <person name="Ettema T.J."/>
        </authorList>
    </citation>
    <scope>NUCLEOTIDE SEQUENCE</scope>
</reference>
<name>A0A0F9BNG5_9ZZZZ</name>
<comment type="caution">
    <text evidence="1">The sequence shown here is derived from an EMBL/GenBank/DDBJ whole genome shotgun (WGS) entry which is preliminary data.</text>
</comment>
<protein>
    <submittedName>
        <fullName evidence="1">Uncharacterized protein</fullName>
    </submittedName>
</protein>